<evidence type="ECO:0000256" key="7">
    <source>
        <dbReference type="ARBA" id="ARBA00022932"/>
    </source>
</evidence>
<dbReference type="SUPFAM" id="SSF47807">
    <property type="entry name" value="5' to 3' exonuclease, C-terminal subdomain"/>
    <property type="match status" value="1"/>
</dbReference>
<dbReference type="Gene3D" id="3.30.70.370">
    <property type="match status" value="1"/>
</dbReference>
<dbReference type="InterPro" id="IPR001098">
    <property type="entry name" value="DNA-dir_DNA_pol_A_palm_dom"/>
</dbReference>
<dbReference type="CDD" id="cd06140">
    <property type="entry name" value="DNA_polA_I_Bacillus_like_exo"/>
    <property type="match status" value="1"/>
</dbReference>
<dbReference type="EC" id="2.7.7.7" evidence="2"/>
<evidence type="ECO:0000256" key="2">
    <source>
        <dbReference type="ARBA" id="ARBA00012417"/>
    </source>
</evidence>
<keyword evidence="8" id="KW-0238">DNA-binding</keyword>
<dbReference type="GO" id="GO:0008409">
    <property type="term" value="F:5'-3' exonuclease activity"/>
    <property type="evidence" value="ECO:0007669"/>
    <property type="project" value="InterPro"/>
</dbReference>
<dbReference type="InterPro" id="IPR020045">
    <property type="entry name" value="DNA_polI_H3TH"/>
</dbReference>
<dbReference type="CDD" id="cd09859">
    <property type="entry name" value="PIN_53EXO"/>
    <property type="match status" value="1"/>
</dbReference>
<evidence type="ECO:0000256" key="3">
    <source>
        <dbReference type="ARBA" id="ARBA00022679"/>
    </source>
</evidence>
<dbReference type="CDD" id="cd08637">
    <property type="entry name" value="DNA_pol_A_pol_I_C"/>
    <property type="match status" value="1"/>
</dbReference>
<dbReference type="PROSITE" id="PS00447">
    <property type="entry name" value="DNA_POLYMERASE_A"/>
    <property type="match status" value="1"/>
</dbReference>
<dbReference type="Gene3D" id="1.20.1060.10">
    <property type="entry name" value="Taq DNA Polymerase, Chain T, domain 4"/>
    <property type="match status" value="1"/>
</dbReference>
<keyword evidence="6" id="KW-0227">DNA damage</keyword>
<dbReference type="PANTHER" id="PTHR10133">
    <property type="entry name" value="DNA POLYMERASE I"/>
    <property type="match status" value="1"/>
</dbReference>
<evidence type="ECO:0000256" key="5">
    <source>
        <dbReference type="ARBA" id="ARBA00022705"/>
    </source>
</evidence>
<dbReference type="Pfam" id="PF02739">
    <property type="entry name" value="5_3_exonuc_N"/>
    <property type="match status" value="1"/>
</dbReference>
<keyword evidence="9" id="KW-0234">DNA repair</keyword>
<comment type="similarity">
    <text evidence="1">Belongs to the DNA polymerase type-A family.</text>
</comment>
<accession>A0A7C4TI54</accession>
<dbReference type="FunFam" id="1.10.150.20:FF:000002">
    <property type="entry name" value="DNA polymerase I"/>
    <property type="match status" value="1"/>
</dbReference>
<dbReference type="SMART" id="SM00279">
    <property type="entry name" value="HhH2"/>
    <property type="match status" value="1"/>
</dbReference>
<organism evidence="13">
    <name type="scientific">candidate division WOR-3 bacterium</name>
    <dbReference type="NCBI Taxonomy" id="2052148"/>
    <lineage>
        <taxon>Bacteria</taxon>
        <taxon>Bacteria division WOR-3</taxon>
    </lineage>
</organism>
<evidence type="ECO:0000256" key="6">
    <source>
        <dbReference type="ARBA" id="ARBA00022763"/>
    </source>
</evidence>
<feature type="domain" description="DNA-directed DNA polymerase family A palm" evidence="12">
    <location>
        <begin position="572"/>
        <end position="778"/>
    </location>
</feature>
<evidence type="ECO:0000256" key="4">
    <source>
        <dbReference type="ARBA" id="ARBA00022695"/>
    </source>
</evidence>
<dbReference type="InterPro" id="IPR012337">
    <property type="entry name" value="RNaseH-like_sf"/>
</dbReference>
<keyword evidence="7" id="KW-0239">DNA-directed DNA polymerase</keyword>
<dbReference type="PANTHER" id="PTHR10133:SF27">
    <property type="entry name" value="DNA POLYMERASE NU"/>
    <property type="match status" value="1"/>
</dbReference>
<dbReference type="GO" id="GO:0006261">
    <property type="term" value="P:DNA-templated DNA replication"/>
    <property type="evidence" value="ECO:0007669"/>
    <property type="project" value="InterPro"/>
</dbReference>
<dbReference type="InterPro" id="IPR036397">
    <property type="entry name" value="RNaseH_sf"/>
</dbReference>
<dbReference type="GO" id="GO:0003677">
    <property type="term" value="F:DNA binding"/>
    <property type="evidence" value="ECO:0007669"/>
    <property type="project" value="UniProtKB-KW"/>
</dbReference>
<dbReference type="InterPro" id="IPR020046">
    <property type="entry name" value="5-3_exonucl_a-hlix_arch_N"/>
</dbReference>
<dbReference type="SUPFAM" id="SSF53098">
    <property type="entry name" value="Ribonuclease H-like"/>
    <property type="match status" value="1"/>
</dbReference>
<dbReference type="Pfam" id="PF00476">
    <property type="entry name" value="DNA_pol_A"/>
    <property type="match status" value="1"/>
</dbReference>
<comment type="catalytic activity">
    <reaction evidence="10">
        <text>DNA(n) + a 2'-deoxyribonucleoside 5'-triphosphate = DNA(n+1) + diphosphate</text>
        <dbReference type="Rhea" id="RHEA:22508"/>
        <dbReference type="Rhea" id="RHEA-COMP:17339"/>
        <dbReference type="Rhea" id="RHEA-COMP:17340"/>
        <dbReference type="ChEBI" id="CHEBI:33019"/>
        <dbReference type="ChEBI" id="CHEBI:61560"/>
        <dbReference type="ChEBI" id="CHEBI:173112"/>
        <dbReference type="EC" id="2.7.7.7"/>
    </reaction>
</comment>
<dbReference type="InterPro" id="IPR043502">
    <property type="entry name" value="DNA/RNA_pol_sf"/>
</dbReference>
<keyword evidence="3" id="KW-0808">Transferase</keyword>
<dbReference type="Gene3D" id="3.30.420.10">
    <property type="entry name" value="Ribonuclease H-like superfamily/Ribonuclease H"/>
    <property type="match status" value="1"/>
</dbReference>
<dbReference type="Gene3D" id="1.10.150.20">
    <property type="entry name" value="5' to 3' exonuclease, C-terminal subdomain"/>
    <property type="match status" value="2"/>
</dbReference>
<keyword evidence="4" id="KW-0548">Nucleotidyltransferase</keyword>
<comment type="caution">
    <text evidence="13">The sequence shown here is derived from an EMBL/GenBank/DDBJ whole genome shotgun (WGS) entry which is preliminary data.</text>
</comment>
<dbReference type="InterPro" id="IPR036279">
    <property type="entry name" value="5-3_exonuclease_C_sf"/>
</dbReference>
<evidence type="ECO:0000256" key="10">
    <source>
        <dbReference type="ARBA" id="ARBA00049244"/>
    </source>
</evidence>
<dbReference type="InterPro" id="IPR008918">
    <property type="entry name" value="HhH2"/>
</dbReference>
<dbReference type="InterPro" id="IPR002421">
    <property type="entry name" value="5-3_exonuclease"/>
</dbReference>
<dbReference type="PRINTS" id="PR00868">
    <property type="entry name" value="DNAPOLI"/>
</dbReference>
<dbReference type="Pfam" id="PF01367">
    <property type="entry name" value="5_3_exonuc"/>
    <property type="match status" value="1"/>
</dbReference>
<dbReference type="SUPFAM" id="SSF56672">
    <property type="entry name" value="DNA/RNA polymerases"/>
    <property type="match status" value="1"/>
</dbReference>
<dbReference type="SUPFAM" id="SSF88723">
    <property type="entry name" value="PIN domain-like"/>
    <property type="match status" value="1"/>
</dbReference>
<reference evidence="13" key="1">
    <citation type="journal article" date="2020" name="mSystems">
        <title>Genome- and Community-Level Interaction Insights into Carbon Utilization and Element Cycling Functions of Hydrothermarchaeota in Hydrothermal Sediment.</title>
        <authorList>
            <person name="Zhou Z."/>
            <person name="Liu Y."/>
            <person name="Xu W."/>
            <person name="Pan J."/>
            <person name="Luo Z.H."/>
            <person name="Li M."/>
        </authorList>
    </citation>
    <scope>NUCLEOTIDE SEQUENCE [LARGE SCALE GENOMIC DNA]</scope>
    <source>
        <strain evidence="13">SpSt-774</strain>
    </source>
</reference>
<dbReference type="InterPro" id="IPR002298">
    <property type="entry name" value="DNA_polymerase_A"/>
</dbReference>
<dbReference type="FunFam" id="1.10.150.20:FF:000003">
    <property type="entry name" value="DNA polymerase I"/>
    <property type="match status" value="1"/>
</dbReference>
<protein>
    <recommendedName>
        <fullName evidence="2">DNA-directed DNA polymerase</fullName>
        <ecNumber evidence="2">2.7.7.7</ecNumber>
    </recommendedName>
</protein>
<dbReference type="InterPro" id="IPR029060">
    <property type="entry name" value="PIN-like_dom_sf"/>
</dbReference>
<evidence type="ECO:0000256" key="9">
    <source>
        <dbReference type="ARBA" id="ARBA00023204"/>
    </source>
</evidence>
<dbReference type="FunFam" id="1.20.1060.10:FF:000001">
    <property type="entry name" value="DNA polymerase I"/>
    <property type="match status" value="1"/>
</dbReference>
<gene>
    <name evidence="13" type="ORF">ENV60_04470</name>
</gene>
<evidence type="ECO:0000259" key="12">
    <source>
        <dbReference type="SMART" id="SM00482"/>
    </source>
</evidence>
<name>A0A7C4TI54_UNCW3</name>
<dbReference type="GO" id="GO:0006302">
    <property type="term" value="P:double-strand break repair"/>
    <property type="evidence" value="ECO:0007669"/>
    <property type="project" value="TreeGrafter"/>
</dbReference>
<dbReference type="SMART" id="SM00482">
    <property type="entry name" value="POLAc"/>
    <property type="match status" value="1"/>
</dbReference>
<proteinExistence type="inferred from homology"/>
<keyword evidence="5" id="KW-0235">DNA replication</keyword>
<dbReference type="AlphaFoldDB" id="A0A7C4TI54"/>
<sequence>MNKYLLIDAHSLIFRAYFAFIKNPLKNSKGQNTSGIFGFLNSIKKIKTKFSSNYVVLAFDAPGETFRDRLFKEYKATRPPAPRDIPFQIEKAKEISRFIGIMVYEIPGYEADDILATITMKLKDYGEIYIVSSDKDLMQLISRNVYVYDVFNDIIYDAKQVKEKFGVAPERIGDYLALCGDSIDNIPGVPGIGPRRAIEILNKYPDLETALKKEQRLAEHQTLLMLSRELVKLNTNVPIELNPEEFSIKKPDLENLLKTLSELEFQTIIKDFAPRFDKTKIVKKTTLSEEKIKEHIGIAIDENTLFLSSDEDEVILLNINTADAEKIVKNNSIIKIGYDLKEIIKRIPLTSPLFDLKVVSWLIDPNIKNYRFEDLCLRYLNIIVEPSPELIPCLCLKIYPVLKKRLEELDELKLYNRIEEPLLSVLARMEQRGIGIDVNFLKELKKRIEKEINIRVDECYRIAGCVFNINSPKQLSQILFEKLKLPPVKKGKSHYSTESDVLQQLSSRHDLPKKILEYRELAKIANTYVEPLIEYVKNSRIHTTFNQTGTATGRLSSNNPNIQNIPIRGYWGNELRKCFIARDGFLLISADYSQIELRILAHISGDKNLIEAFRSGKDIHNHTAALIFNISENDVDDHKRRIAKVVNYGLIYGMSDYGLAQELGISREEATQFIQLYYTLYPGVEEWRQSAIRSAEEKGYTQTLFGRKRPIPEINSNNYNLKESAKRLAINTPIQGTAADLIKLAMIESENRLTRAGFKSGLLLSIHDELLFEIEEERIEEAKAIIKEAMENIYDFMIPIVVNISAGKNWAEAHL</sequence>
<dbReference type="InterPro" id="IPR019760">
    <property type="entry name" value="DNA-dir_DNA_pol_A_CS"/>
</dbReference>
<dbReference type="SMART" id="SM00475">
    <property type="entry name" value="53EXOc"/>
    <property type="match status" value="1"/>
</dbReference>
<evidence type="ECO:0000259" key="11">
    <source>
        <dbReference type="SMART" id="SM00475"/>
    </source>
</evidence>
<feature type="domain" description="5'-3' exonuclease" evidence="11">
    <location>
        <begin position="3"/>
        <end position="249"/>
    </location>
</feature>
<evidence type="ECO:0000256" key="1">
    <source>
        <dbReference type="ARBA" id="ARBA00007705"/>
    </source>
</evidence>
<dbReference type="EMBL" id="DTGZ01000082">
    <property type="protein sequence ID" value="HGV97529.1"/>
    <property type="molecule type" value="Genomic_DNA"/>
</dbReference>
<evidence type="ECO:0000313" key="13">
    <source>
        <dbReference type="EMBL" id="HGV97529.1"/>
    </source>
</evidence>
<dbReference type="CDD" id="cd09898">
    <property type="entry name" value="H3TH_53EXO"/>
    <property type="match status" value="1"/>
</dbReference>
<dbReference type="GO" id="GO:0003887">
    <property type="term" value="F:DNA-directed DNA polymerase activity"/>
    <property type="evidence" value="ECO:0007669"/>
    <property type="project" value="UniProtKB-KW"/>
</dbReference>
<evidence type="ECO:0000256" key="8">
    <source>
        <dbReference type="ARBA" id="ARBA00023125"/>
    </source>
</evidence>
<dbReference type="Gene3D" id="3.40.50.1010">
    <property type="entry name" value="5'-nuclease"/>
    <property type="match status" value="1"/>
</dbReference>